<proteinExistence type="predicted"/>
<dbReference type="InterPro" id="IPR029060">
    <property type="entry name" value="PIN-like_dom_sf"/>
</dbReference>
<keyword evidence="2" id="KW-1185">Reference proteome</keyword>
<accession>A0A9P5NA11</accession>
<dbReference type="SUPFAM" id="SSF88723">
    <property type="entry name" value="PIN domain-like"/>
    <property type="match status" value="1"/>
</dbReference>
<dbReference type="EMBL" id="JADNYJ010000317">
    <property type="protein sequence ID" value="KAF8871193.1"/>
    <property type="molecule type" value="Genomic_DNA"/>
</dbReference>
<comment type="caution">
    <text evidence="1">The sequence shown here is derived from an EMBL/GenBank/DDBJ whole genome shotgun (WGS) entry which is preliminary data.</text>
</comment>
<sequence>MKTSEDQHPLFACSFREPYQLFLRLQRGKTLEWPNLSFVCTVATLASMQIFIKTSTGSEAVTVQIIVKTLTRQEARLSPRMLQISWQALSKSGYLDDSVSGIRHLQLTPIMGIAGLWKLLEPVAKKRSFQHFCVKEGGWVYQACYRHSCTKNLELATLYARCTHLLQLSLNPLFVFDGPDRPRHKRAKHVRGNPHWIERDLKHMLDAFRFTWKDVKLNLSLQLCPSRVSWMQFLWKTLIPSSSVPGQFSDCKSCDGDVSNDEQVIIYRHGIKDCGIGTAFGLAHAGFRHGLSKAIATCSAEDLQMDLNDWHTVLCHEAITNSSKKLPRHFPALAKNMLDHFPSNNILFAYFQPLVSNEEAPCLLNWLQSPPALARFAEEHFTWGDVVGILKHFSTTIYPGLALRTLMQTLNISKEMIKDVVAALHDKGDKDKLKAWISKELPKLCAWVPVVVQQAVG</sequence>
<organism evidence="1 2">
    <name type="scientific">Gymnopilus junonius</name>
    <name type="common">Spectacular rustgill mushroom</name>
    <name type="synonym">Gymnopilus spectabilis subsp. junonius</name>
    <dbReference type="NCBI Taxonomy" id="109634"/>
    <lineage>
        <taxon>Eukaryota</taxon>
        <taxon>Fungi</taxon>
        <taxon>Dikarya</taxon>
        <taxon>Basidiomycota</taxon>
        <taxon>Agaricomycotina</taxon>
        <taxon>Agaricomycetes</taxon>
        <taxon>Agaricomycetidae</taxon>
        <taxon>Agaricales</taxon>
        <taxon>Agaricineae</taxon>
        <taxon>Hymenogastraceae</taxon>
        <taxon>Gymnopilus</taxon>
    </lineage>
</organism>
<gene>
    <name evidence="1" type="ORF">CPB84DRAFT_1754122</name>
</gene>
<reference evidence="1" key="1">
    <citation type="submission" date="2020-11" db="EMBL/GenBank/DDBJ databases">
        <authorList>
            <consortium name="DOE Joint Genome Institute"/>
            <person name="Ahrendt S."/>
            <person name="Riley R."/>
            <person name="Andreopoulos W."/>
            <person name="LaButti K."/>
            <person name="Pangilinan J."/>
            <person name="Ruiz-duenas F.J."/>
            <person name="Barrasa J.M."/>
            <person name="Sanchez-Garcia M."/>
            <person name="Camarero S."/>
            <person name="Miyauchi S."/>
            <person name="Serrano A."/>
            <person name="Linde D."/>
            <person name="Babiker R."/>
            <person name="Drula E."/>
            <person name="Ayuso-Fernandez I."/>
            <person name="Pacheco R."/>
            <person name="Padilla G."/>
            <person name="Ferreira P."/>
            <person name="Barriuso J."/>
            <person name="Kellner H."/>
            <person name="Castanera R."/>
            <person name="Alfaro M."/>
            <person name="Ramirez L."/>
            <person name="Pisabarro A.G."/>
            <person name="Kuo A."/>
            <person name="Tritt A."/>
            <person name="Lipzen A."/>
            <person name="He G."/>
            <person name="Yan M."/>
            <person name="Ng V."/>
            <person name="Cullen D."/>
            <person name="Martin F."/>
            <person name="Rosso M.-N."/>
            <person name="Henrissat B."/>
            <person name="Hibbett D."/>
            <person name="Martinez A.T."/>
            <person name="Grigoriev I.V."/>
        </authorList>
    </citation>
    <scope>NUCLEOTIDE SEQUENCE</scope>
    <source>
        <strain evidence="1">AH 44721</strain>
    </source>
</reference>
<evidence type="ECO:0000313" key="1">
    <source>
        <dbReference type="EMBL" id="KAF8871193.1"/>
    </source>
</evidence>
<dbReference type="Proteomes" id="UP000724874">
    <property type="component" value="Unassembled WGS sequence"/>
</dbReference>
<name>A0A9P5NA11_GYMJU</name>
<dbReference type="OrthoDB" id="2148513at2759"/>
<protein>
    <submittedName>
        <fullName evidence="1">Uncharacterized protein</fullName>
    </submittedName>
</protein>
<dbReference type="Gene3D" id="3.40.50.1010">
    <property type="entry name" value="5'-nuclease"/>
    <property type="match status" value="1"/>
</dbReference>
<dbReference type="AlphaFoldDB" id="A0A9P5NA11"/>
<evidence type="ECO:0000313" key="2">
    <source>
        <dbReference type="Proteomes" id="UP000724874"/>
    </source>
</evidence>